<sequence length="38" mass="4868">MYALYSTDEKYYYLRLTTYYSYFKQEKDYIIINKPHQL</sequence>
<organism evidence="1 2">
    <name type="scientific">Flavobacterium nitrogenifigens</name>
    <dbReference type="NCBI Taxonomy" id="1617283"/>
    <lineage>
        <taxon>Bacteria</taxon>
        <taxon>Pseudomonadati</taxon>
        <taxon>Bacteroidota</taxon>
        <taxon>Flavobacteriia</taxon>
        <taxon>Flavobacteriales</taxon>
        <taxon>Flavobacteriaceae</taxon>
        <taxon>Flavobacterium</taxon>
    </lineage>
</organism>
<dbReference type="EMBL" id="JACHLD010000010">
    <property type="protein sequence ID" value="MBB4804506.1"/>
    <property type="molecule type" value="Genomic_DNA"/>
</dbReference>
<keyword evidence="2" id="KW-1185">Reference proteome</keyword>
<gene>
    <name evidence="1" type="ORF">HNP37_004598</name>
</gene>
<comment type="caution">
    <text evidence="1">The sequence shown here is derived from an EMBL/GenBank/DDBJ whole genome shotgun (WGS) entry which is preliminary data.</text>
</comment>
<name>A0A7W7J1G5_9FLAO</name>
<proteinExistence type="predicted"/>
<evidence type="ECO:0000313" key="1">
    <source>
        <dbReference type="EMBL" id="MBB4804506.1"/>
    </source>
</evidence>
<accession>A0A7W7J1G5</accession>
<dbReference type="AlphaFoldDB" id="A0A7W7J1G5"/>
<reference evidence="1 2" key="1">
    <citation type="submission" date="2020-08" db="EMBL/GenBank/DDBJ databases">
        <title>Functional genomics of gut bacteria from endangered species of beetles.</title>
        <authorList>
            <person name="Carlos-Shanley C."/>
        </authorList>
    </citation>
    <scope>NUCLEOTIDE SEQUENCE [LARGE SCALE GENOMIC DNA]</scope>
    <source>
        <strain evidence="1 2">S00142</strain>
    </source>
</reference>
<evidence type="ECO:0000313" key="2">
    <source>
        <dbReference type="Proteomes" id="UP000561681"/>
    </source>
</evidence>
<dbReference type="Proteomes" id="UP000561681">
    <property type="component" value="Unassembled WGS sequence"/>
</dbReference>
<protein>
    <submittedName>
        <fullName evidence="1">Uncharacterized protein</fullName>
    </submittedName>
</protein>